<accession>A0A7W0BXH8</accession>
<evidence type="ECO:0000313" key="8">
    <source>
        <dbReference type="EMBL" id="MBA2874566.1"/>
    </source>
</evidence>
<organism evidence="8 9">
    <name type="scientific">Thermaerobacillus caldiproteolyticus</name>
    <dbReference type="NCBI Taxonomy" id="247480"/>
    <lineage>
        <taxon>Bacteria</taxon>
        <taxon>Bacillati</taxon>
        <taxon>Bacillota</taxon>
        <taxon>Bacilli</taxon>
        <taxon>Bacillales</taxon>
        <taxon>Anoxybacillaceae</taxon>
        <taxon>Thermaerobacillus</taxon>
    </lineage>
</organism>
<keyword evidence="4" id="KW-0788">Thiol protease</keyword>
<dbReference type="Pfam" id="PF00877">
    <property type="entry name" value="NLPC_P60"/>
    <property type="match status" value="1"/>
</dbReference>
<sequence length="332" mass="37145">MRRQLMLVMLMCGSVLWMSKSPANAQTNYVAVNYDKIIPASKKYVGVPYQWGGTTAKGFDCSGLIYHVYSSLGIDVPRTTAEMYRMGVSVKKEDLRVGDLVFFDTDGNGVSHAGIYIGNGKFIHSSSSKGVIISSLDDPYYWGKTYIGAKRVLAYRLQPGRFQDIPTSFWAFNEIRTLSEDELMIGYADSYFKPNEPITRAEVASYLGEYLQLDLSDRSAIFKDVSSDHWAIGAINAMQKKGFLTGSNGNFRPEDNLTRAQLAVILTRVFQLKPPATHRSFTDVPPTFWAYKEIQALAASGITTGYEDGTFRPNDTVSRAQFAVFLYRSIHK</sequence>
<dbReference type="Pfam" id="PF00395">
    <property type="entry name" value="SLH"/>
    <property type="match status" value="3"/>
</dbReference>
<evidence type="ECO:0000259" key="7">
    <source>
        <dbReference type="PROSITE" id="PS51935"/>
    </source>
</evidence>
<dbReference type="PANTHER" id="PTHR47053:SF1">
    <property type="entry name" value="MUREIN DD-ENDOPEPTIDASE MEPH-RELATED"/>
    <property type="match status" value="1"/>
</dbReference>
<dbReference type="InterPro" id="IPR038765">
    <property type="entry name" value="Papain-like_cys_pep_sf"/>
</dbReference>
<evidence type="ECO:0000259" key="6">
    <source>
        <dbReference type="PROSITE" id="PS51272"/>
    </source>
</evidence>
<evidence type="ECO:0008006" key="10">
    <source>
        <dbReference type="Google" id="ProtNLM"/>
    </source>
</evidence>
<comment type="similarity">
    <text evidence="1">Belongs to the peptidase C40 family.</text>
</comment>
<proteinExistence type="inferred from homology"/>
<dbReference type="Proteomes" id="UP000523087">
    <property type="component" value="Unassembled WGS sequence"/>
</dbReference>
<feature type="domain" description="SLH" evidence="6">
    <location>
        <begin position="158"/>
        <end position="216"/>
    </location>
</feature>
<dbReference type="GO" id="GO:0006508">
    <property type="term" value="P:proteolysis"/>
    <property type="evidence" value="ECO:0007669"/>
    <property type="project" value="UniProtKB-KW"/>
</dbReference>
<keyword evidence="9" id="KW-1185">Reference proteome</keyword>
<dbReference type="PANTHER" id="PTHR47053">
    <property type="entry name" value="MUREIN DD-ENDOPEPTIDASE MEPH-RELATED"/>
    <property type="match status" value="1"/>
</dbReference>
<dbReference type="GO" id="GO:0008234">
    <property type="term" value="F:cysteine-type peptidase activity"/>
    <property type="evidence" value="ECO:0007669"/>
    <property type="project" value="UniProtKB-KW"/>
</dbReference>
<evidence type="ECO:0000313" key="9">
    <source>
        <dbReference type="Proteomes" id="UP000523087"/>
    </source>
</evidence>
<feature type="domain" description="SLH" evidence="6">
    <location>
        <begin position="218"/>
        <end position="276"/>
    </location>
</feature>
<feature type="domain" description="SLH" evidence="6">
    <location>
        <begin position="277"/>
        <end position="332"/>
    </location>
</feature>
<evidence type="ECO:0000256" key="3">
    <source>
        <dbReference type="ARBA" id="ARBA00022801"/>
    </source>
</evidence>
<keyword evidence="2" id="KW-0645">Protease</keyword>
<dbReference type="InterPro" id="IPR000064">
    <property type="entry name" value="NLP_P60_dom"/>
</dbReference>
<dbReference type="PROSITE" id="PS51272">
    <property type="entry name" value="SLH"/>
    <property type="match status" value="3"/>
</dbReference>
<dbReference type="EMBL" id="JACDUT010000003">
    <property type="protein sequence ID" value="MBA2874566.1"/>
    <property type="molecule type" value="Genomic_DNA"/>
</dbReference>
<dbReference type="AlphaFoldDB" id="A0A7W0BXH8"/>
<dbReference type="Gene3D" id="3.90.1720.10">
    <property type="entry name" value="endopeptidase domain like (from Nostoc punctiforme)"/>
    <property type="match status" value="1"/>
</dbReference>
<comment type="caution">
    <text evidence="8">The sequence shown here is derived from an EMBL/GenBank/DDBJ whole genome shotgun (WGS) entry which is preliminary data.</text>
</comment>
<evidence type="ECO:0000256" key="1">
    <source>
        <dbReference type="ARBA" id="ARBA00007074"/>
    </source>
</evidence>
<feature type="signal peptide" evidence="5">
    <location>
        <begin position="1"/>
        <end position="25"/>
    </location>
</feature>
<evidence type="ECO:0000256" key="2">
    <source>
        <dbReference type="ARBA" id="ARBA00022670"/>
    </source>
</evidence>
<name>A0A7W0BXH8_9BACL</name>
<gene>
    <name evidence="8" type="ORF">HNR31_001336</name>
</gene>
<dbReference type="InterPro" id="IPR001119">
    <property type="entry name" value="SLH_dom"/>
</dbReference>
<keyword evidence="3" id="KW-0378">Hydrolase</keyword>
<evidence type="ECO:0000256" key="5">
    <source>
        <dbReference type="SAM" id="SignalP"/>
    </source>
</evidence>
<feature type="chain" id="PRO_5031533070" description="Hydrolase Nlp/P60" evidence="5">
    <location>
        <begin position="26"/>
        <end position="332"/>
    </location>
</feature>
<keyword evidence="5" id="KW-0732">Signal</keyword>
<dbReference type="RefSeq" id="WP_181555463.1">
    <property type="nucleotide sequence ID" value="NZ_JACDUT010000003.1"/>
</dbReference>
<dbReference type="PROSITE" id="PS51935">
    <property type="entry name" value="NLPC_P60"/>
    <property type="match status" value="1"/>
</dbReference>
<feature type="domain" description="NlpC/P60" evidence="7">
    <location>
        <begin position="31"/>
        <end position="153"/>
    </location>
</feature>
<dbReference type="SUPFAM" id="SSF54001">
    <property type="entry name" value="Cysteine proteinases"/>
    <property type="match status" value="1"/>
</dbReference>
<reference evidence="8 9" key="1">
    <citation type="submission" date="2020-07" db="EMBL/GenBank/DDBJ databases">
        <title>Genomic Encyclopedia of Type Strains, Phase IV (KMG-IV): sequencing the most valuable type-strain genomes for metagenomic binning, comparative biology and taxonomic classification.</title>
        <authorList>
            <person name="Goeker M."/>
        </authorList>
    </citation>
    <scope>NUCLEOTIDE SEQUENCE [LARGE SCALE GENOMIC DNA]</scope>
    <source>
        <strain evidence="8 9">DSM 15730</strain>
    </source>
</reference>
<dbReference type="InterPro" id="IPR051202">
    <property type="entry name" value="Peptidase_C40"/>
</dbReference>
<evidence type="ECO:0000256" key="4">
    <source>
        <dbReference type="ARBA" id="ARBA00022807"/>
    </source>
</evidence>
<protein>
    <recommendedName>
        <fullName evidence="10">Hydrolase Nlp/P60</fullName>
    </recommendedName>
</protein>